<evidence type="ECO:0000256" key="1">
    <source>
        <dbReference type="SAM" id="Phobius"/>
    </source>
</evidence>
<feature type="transmembrane region" description="Helical" evidence="1">
    <location>
        <begin position="109"/>
        <end position="128"/>
    </location>
</feature>
<evidence type="ECO:0000313" key="3">
    <source>
        <dbReference type="EMBL" id="OFV65643.1"/>
    </source>
</evidence>
<accession>A0A1F2P3C6</accession>
<feature type="transmembrane region" description="Helical" evidence="1">
    <location>
        <begin position="68"/>
        <end position="89"/>
    </location>
</feature>
<feature type="transmembrane region" description="Helical" evidence="1">
    <location>
        <begin position="35"/>
        <end position="56"/>
    </location>
</feature>
<feature type="transmembrane region" description="Helical" evidence="1">
    <location>
        <begin position="7"/>
        <end position="29"/>
    </location>
</feature>
<name>A0A1F2P3C6_9EURY</name>
<keyword evidence="1" id="KW-0812">Transmembrane</keyword>
<dbReference type="Proteomes" id="UP000185779">
    <property type="component" value="Unassembled WGS sequence"/>
</dbReference>
<proteinExistence type="predicted"/>
<dbReference type="EMBL" id="DRIE01000048">
    <property type="protein sequence ID" value="HEC56815.1"/>
    <property type="molecule type" value="Genomic_DNA"/>
</dbReference>
<organism evidence="3 4">
    <name type="scientific">Candidatus Syntropharchaeum butanivorans</name>
    <dbReference type="NCBI Taxonomy" id="1839936"/>
    <lineage>
        <taxon>Archaea</taxon>
        <taxon>Methanobacteriati</taxon>
        <taxon>Methanobacteriota</taxon>
        <taxon>Stenosarchaea group</taxon>
        <taxon>Methanomicrobia</taxon>
        <taxon>Methanosarcinales</taxon>
        <taxon>ANME-2 cluster</taxon>
        <taxon>Candidatus Syntropharchaeum</taxon>
    </lineage>
</organism>
<keyword evidence="1" id="KW-1133">Transmembrane helix</keyword>
<dbReference type="AlphaFoldDB" id="A0A1F2P3C6"/>
<dbReference type="Proteomes" id="UP000885936">
    <property type="component" value="Unassembled WGS sequence"/>
</dbReference>
<evidence type="ECO:0000313" key="4">
    <source>
        <dbReference type="Proteomes" id="UP000185779"/>
    </source>
</evidence>
<dbReference type="EMBL" id="LYOR01000009">
    <property type="protein sequence ID" value="OFV65643.1"/>
    <property type="molecule type" value="Genomic_DNA"/>
</dbReference>
<sequence length="137" mass="14953">MNLRGMGVYALLIGALCVVFGLLEAVLVFMECEIWIPRDLFGGLALIVIGAVYLSGVRELLEEKNEGISFLLVGSILIGVFGILHILMIGADWLMYLLGEVDEFPVVNALRPEILLFVAALPVIVYFIRGVELQSSG</sequence>
<reference evidence="3 4" key="1">
    <citation type="submission" date="2016-05" db="EMBL/GenBank/DDBJ databases">
        <title>Microbial consortia oxidize butane by reversing methanogenesis.</title>
        <authorList>
            <person name="Laso-Perez R."/>
            <person name="Richter M."/>
            <person name="Wegener G."/>
            <person name="Musat F."/>
        </authorList>
    </citation>
    <scope>NUCLEOTIDE SEQUENCE [LARGE SCALE GENOMIC DNA]</scope>
    <source>
        <strain evidence="3">BOX1</strain>
    </source>
</reference>
<reference evidence="2" key="2">
    <citation type="journal article" date="2020" name="mSystems">
        <title>Genome- and Community-Level Interaction Insights into Carbon Utilization and Element Cycling Functions of Hydrothermarchaeota in Hydrothermal Sediment.</title>
        <authorList>
            <person name="Zhou Z."/>
            <person name="Liu Y."/>
            <person name="Xu W."/>
            <person name="Pan J."/>
            <person name="Luo Z.H."/>
            <person name="Li M."/>
        </authorList>
    </citation>
    <scope>NUCLEOTIDE SEQUENCE [LARGE SCALE GENOMIC DNA]</scope>
    <source>
        <strain evidence="2">HyVt-386</strain>
    </source>
</reference>
<gene>
    <name evidence="2" type="ORF">ENI32_02875</name>
    <name evidence="3" type="ORF">SBU_001453</name>
</gene>
<dbReference type="STRING" id="1839936.SBU_001453"/>
<keyword evidence="4" id="KW-1185">Reference proteome</keyword>
<protein>
    <submittedName>
        <fullName evidence="3">Uncharacterized protein</fullName>
    </submittedName>
</protein>
<evidence type="ECO:0000313" key="2">
    <source>
        <dbReference type="EMBL" id="HEC56815.1"/>
    </source>
</evidence>
<keyword evidence="1" id="KW-0472">Membrane</keyword>
<comment type="caution">
    <text evidence="3">The sequence shown here is derived from an EMBL/GenBank/DDBJ whole genome shotgun (WGS) entry which is preliminary data.</text>
</comment>